<protein>
    <submittedName>
        <fullName evidence="6">Kinase-like protein</fullName>
    </submittedName>
</protein>
<dbReference type="PANTHER" id="PTHR44329:SF288">
    <property type="entry name" value="MITOGEN-ACTIVATED PROTEIN KINASE KINASE KINASE 20"/>
    <property type="match status" value="1"/>
</dbReference>
<dbReference type="Proteomes" id="UP000232722">
    <property type="component" value="Unassembled WGS sequence"/>
</dbReference>
<evidence type="ECO:0000313" key="7">
    <source>
        <dbReference type="Proteomes" id="UP000232722"/>
    </source>
</evidence>
<keyword evidence="4" id="KW-0067">ATP-binding</keyword>
<dbReference type="VEuPathDB" id="FungiDB:RhiirA1_458691"/>
<name>A0A2N0PZQ8_9GLOM</name>
<sequence length="401" mass="46607">MFLNIIGETKKIRRSFVTRRFKNYIHHFFELEYKSFFVFYSGYLKKFITQIFLKKAKSRGSEAPLHLEVCHKNRLKILLDGEVSQIVYYYDPQGFKILDKISSGASVLVYNVCWKDTSKFAIKKFIGNSKEKAIINEIHLTGLVNLHPNIIQFYGVTKLNDEINYSLVLEYAEGGTLGKYLKDNTITFKWESQLKFAKEISSAISWLHVDKEIVHGDLHPNNILIQKDTVKLADFGRSYLKGSVSDTEVRGVIPYMDPKFFETQNHSYVLTEKSDIYSLGVLLWELTSCKSPFDFETKNNNYLEIIKIKSDILNGKREKPISGTNYNFVTLYKKCWQHEPDERPDIRQVISEINNIENISNNFKIEKIEKTEIVTTEKLENEVVDLPSCDDCDINSDKYNS</sequence>
<organism evidence="6 7">
    <name type="scientific">Rhizophagus irregularis</name>
    <dbReference type="NCBI Taxonomy" id="588596"/>
    <lineage>
        <taxon>Eukaryota</taxon>
        <taxon>Fungi</taxon>
        <taxon>Fungi incertae sedis</taxon>
        <taxon>Mucoromycota</taxon>
        <taxon>Glomeromycotina</taxon>
        <taxon>Glomeromycetes</taxon>
        <taxon>Glomerales</taxon>
        <taxon>Glomeraceae</taxon>
        <taxon>Rhizophagus</taxon>
    </lineage>
</organism>
<gene>
    <name evidence="6" type="ORF">RhiirA5_411979</name>
</gene>
<reference evidence="6 7" key="1">
    <citation type="submission" date="2016-04" db="EMBL/GenBank/DDBJ databases">
        <title>Genome analyses suggest a sexual origin of heterokaryosis in a supposedly ancient asexual fungus.</title>
        <authorList>
            <person name="Ropars J."/>
            <person name="Sedzielewska K."/>
            <person name="Noel J."/>
            <person name="Charron P."/>
            <person name="Farinelli L."/>
            <person name="Marton T."/>
            <person name="Kruger M."/>
            <person name="Pelin A."/>
            <person name="Brachmann A."/>
            <person name="Corradi N."/>
        </authorList>
    </citation>
    <scope>NUCLEOTIDE SEQUENCE [LARGE SCALE GENOMIC DNA]</scope>
    <source>
        <strain evidence="6 7">A5</strain>
    </source>
</reference>
<dbReference type="VEuPathDB" id="FungiDB:RhiirFUN_017649"/>
<dbReference type="Pfam" id="PF00069">
    <property type="entry name" value="Pkinase"/>
    <property type="match status" value="1"/>
</dbReference>
<dbReference type="Gene3D" id="1.10.510.10">
    <property type="entry name" value="Transferase(Phosphotransferase) domain 1"/>
    <property type="match status" value="1"/>
</dbReference>
<feature type="domain" description="Protein kinase" evidence="5">
    <location>
        <begin position="95"/>
        <end position="359"/>
    </location>
</feature>
<dbReference type="GO" id="GO:0005524">
    <property type="term" value="F:ATP binding"/>
    <property type="evidence" value="ECO:0007669"/>
    <property type="project" value="UniProtKB-KW"/>
</dbReference>
<accession>A0A2N0PZQ8</accession>
<dbReference type="AlphaFoldDB" id="A0A2N0PZQ8"/>
<reference evidence="6 7" key="2">
    <citation type="submission" date="2017-09" db="EMBL/GenBank/DDBJ databases">
        <title>Extensive intraspecific genome diversity in a model arbuscular mycorrhizal fungus.</title>
        <authorList>
            <person name="Chen E.C."/>
            <person name="Morin E."/>
            <person name="Beaudet D."/>
            <person name="Noel J."/>
            <person name="Ndikumana S."/>
            <person name="Charron P."/>
            <person name="St-Onge C."/>
            <person name="Giorgi J."/>
            <person name="Grigoriev I.V."/>
            <person name="Roux C."/>
            <person name="Martin F.M."/>
            <person name="Corradi N."/>
        </authorList>
    </citation>
    <scope>NUCLEOTIDE SEQUENCE [LARGE SCALE GENOMIC DNA]</scope>
    <source>
        <strain evidence="6 7">A5</strain>
    </source>
</reference>
<dbReference type="InterPro" id="IPR051681">
    <property type="entry name" value="Ser/Thr_Kinases-Pseudokinases"/>
</dbReference>
<dbReference type="VEuPathDB" id="FungiDB:FUN_000407"/>
<dbReference type="InterPro" id="IPR000719">
    <property type="entry name" value="Prot_kinase_dom"/>
</dbReference>
<proteinExistence type="predicted"/>
<evidence type="ECO:0000259" key="5">
    <source>
        <dbReference type="PROSITE" id="PS50011"/>
    </source>
</evidence>
<evidence type="ECO:0000256" key="4">
    <source>
        <dbReference type="ARBA" id="ARBA00022840"/>
    </source>
</evidence>
<evidence type="ECO:0000313" key="6">
    <source>
        <dbReference type="EMBL" id="PKC12320.1"/>
    </source>
</evidence>
<evidence type="ECO:0000256" key="1">
    <source>
        <dbReference type="ARBA" id="ARBA00022679"/>
    </source>
</evidence>
<evidence type="ECO:0000256" key="3">
    <source>
        <dbReference type="ARBA" id="ARBA00022777"/>
    </source>
</evidence>
<dbReference type="InterPro" id="IPR011009">
    <property type="entry name" value="Kinase-like_dom_sf"/>
</dbReference>
<comment type="caution">
    <text evidence="6">The sequence shown here is derived from an EMBL/GenBank/DDBJ whole genome shotgun (WGS) entry which is preliminary data.</text>
</comment>
<evidence type="ECO:0000256" key="2">
    <source>
        <dbReference type="ARBA" id="ARBA00022741"/>
    </source>
</evidence>
<dbReference type="GO" id="GO:0004674">
    <property type="term" value="F:protein serine/threonine kinase activity"/>
    <property type="evidence" value="ECO:0007669"/>
    <property type="project" value="TreeGrafter"/>
</dbReference>
<keyword evidence="1" id="KW-0808">Transferase</keyword>
<keyword evidence="3 6" id="KW-0418">Kinase</keyword>
<dbReference type="PROSITE" id="PS50011">
    <property type="entry name" value="PROTEIN_KINASE_DOM"/>
    <property type="match status" value="1"/>
</dbReference>
<dbReference type="SUPFAM" id="SSF56112">
    <property type="entry name" value="Protein kinase-like (PK-like)"/>
    <property type="match status" value="1"/>
</dbReference>
<dbReference type="EMBL" id="LLXJ01000257">
    <property type="protein sequence ID" value="PKC12320.1"/>
    <property type="molecule type" value="Genomic_DNA"/>
</dbReference>
<keyword evidence="2" id="KW-0547">Nucleotide-binding</keyword>
<dbReference type="PANTHER" id="PTHR44329">
    <property type="entry name" value="SERINE/THREONINE-PROTEIN KINASE TNNI3K-RELATED"/>
    <property type="match status" value="1"/>
</dbReference>